<dbReference type="Proteomes" id="UP001501697">
    <property type="component" value="Unassembled WGS sequence"/>
</dbReference>
<gene>
    <name evidence="1" type="ORF">GCM10022200_27670</name>
</gene>
<dbReference type="SUPFAM" id="SSF52091">
    <property type="entry name" value="SpoIIaa-like"/>
    <property type="match status" value="1"/>
</dbReference>
<sequence>MLEQIENLPDGVIGFRATGKVDASDYETVMDPAVDAVIADGGTVNCVYVMGEGFEGYTLGGAWQDMLLEGKPHHVWGRAALVTDDHAMASIVHGLAFLFPGQLKVFPLAQEQDAVAWAAGADS</sequence>
<reference evidence="2" key="1">
    <citation type="journal article" date="2019" name="Int. J. Syst. Evol. Microbiol.">
        <title>The Global Catalogue of Microorganisms (GCM) 10K type strain sequencing project: providing services to taxonomists for standard genome sequencing and annotation.</title>
        <authorList>
            <consortium name="The Broad Institute Genomics Platform"/>
            <consortium name="The Broad Institute Genome Sequencing Center for Infectious Disease"/>
            <person name="Wu L."/>
            <person name="Ma J."/>
        </authorList>
    </citation>
    <scope>NUCLEOTIDE SEQUENCE [LARGE SCALE GENOMIC DNA]</scope>
    <source>
        <strain evidence="2">JCM 16544</strain>
    </source>
</reference>
<evidence type="ECO:0008006" key="3">
    <source>
        <dbReference type="Google" id="ProtNLM"/>
    </source>
</evidence>
<dbReference type="EMBL" id="BAAAYU010000005">
    <property type="protein sequence ID" value="GAA3642357.1"/>
    <property type="molecule type" value="Genomic_DNA"/>
</dbReference>
<evidence type="ECO:0000313" key="1">
    <source>
        <dbReference type="EMBL" id="GAA3642357.1"/>
    </source>
</evidence>
<dbReference type="RefSeq" id="WP_344739543.1">
    <property type="nucleotide sequence ID" value="NZ_BAAAYU010000005.1"/>
</dbReference>
<proteinExistence type="predicted"/>
<dbReference type="Gene3D" id="3.40.50.10600">
    <property type="entry name" value="SpoIIaa-like domains"/>
    <property type="match status" value="1"/>
</dbReference>
<keyword evidence="2" id="KW-1185">Reference proteome</keyword>
<name>A0ABP7AY66_9MICO</name>
<organism evidence="1 2">
    <name type="scientific">Microbacterium awajiense</name>
    <dbReference type="NCBI Taxonomy" id="415214"/>
    <lineage>
        <taxon>Bacteria</taxon>
        <taxon>Bacillati</taxon>
        <taxon>Actinomycetota</taxon>
        <taxon>Actinomycetes</taxon>
        <taxon>Micrococcales</taxon>
        <taxon>Microbacteriaceae</taxon>
        <taxon>Microbacterium</taxon>
    </lineage>
</organism>
<dbReference type="Pfam" id="PF11964">
    <property type="entry name" value="SpoIIAA-like"/>
    <property type="match status" value="1"/>
</dbReference>
<dbReference type="InterPro" id="IPR036513">
    <property type="entry name" value="STAS_dom_sf"/>
</dbReference>
<comment type="caution">
    <text evidence="1">The sequence shown here is derived from an EMBL/GenBank/DDBJ whole genome shotgun (WGS) entry which is preliminary data.</text>
</comment>
<dbReference type="InterPro" id="IPR038396">
    <property type="entry name" value="SpoIIAA-like_sf"/>
</dbReference>
<protein>
    <recommendedName>
        <fullName evidence="3">STAS/SEC14 domain-containing protein</fullName>
    </recommendedName>
</protein>
<accession>A0ABP7AY66</accession>
<evidence type="ECO:0000313" key="2">
    <source>
        <dbReference type="Proteomes" id="UP001501697"/>
    </source>
</evidence>
<dbReference type="InterPro" id="IPR021866">
    <property type="entry name" value="SpoIIAA-like"/>
</dbReference>